<proteinExistence type="predicted"/>
<dbReference type="EMBL" id="KK100745">
    <property type="protein sequence ID" value="KIZ03999.1"/>
    <property type="molecule type" value="Genomic_DNA"/>
</dbReference>
<dbReference type="PANTHER" id="PTHR12665">
    <property type="entry name" value="ORMDL PROTEINS"/>
    <property type="match status" value="1"/>
</dbReference>
<sequence length="154" mass="17350">MTGRHRRVPSEVDVNKTTNWLDSPGVWVWYLSVICLSWLCLTALTSDSGLAWTYVHLMHGAASYWLLHWTKGSFAPEDQGRYGSLTLWEQVDNEMYGTSTRKFLTAVPLALFVLATHGTDFRKQPLGLNFVVVLVLLIAKLPALHKVRFFGIGA</sequence>
<feature type="transmembrane region" description="Helical" evidence="5">
    <location>
        <begin position="126"/>
        <end position="144"/>
    </location>
</feature>
<keyword evidence="4 5" id="KW-0472">Membrane</keyword>
<evidence type="ECO:0000256" key="3">
    <source>
        <dbReference type="ARBA" id="ARBA00022989"/>
    </source>
</evidence>
<accession>A0A0D2LB67</accession>
<evidence type="ECO:0000256" key="1">
    <source>
        <dbReference type="ARBA" id="ARBA00004141"/>
    </source>
</evidence>
<keyword evidence="7" id="KW-1185">Reference proteome</keyword>
<evidence type="ECO:0000313" key="6">
    <source>
        <dbReference type="EMBL" id="KIZ03999.1"/>
    </source>
</evidence>
<keyword evidence="2 5" id="KW-0812">Transmembrane</keyword>
<evidence type="ECO:0000256" key="2">
    <source>
        <dbReference type="ARBA" id="ARBA00022692"/>
    </source>
</evidence>
<feature type="transmembrane region" description="Helical" evidence="5">
    <location>
        <begin position="51"/>
        <end position="67"/>
    </location>
</feature>
<evidence type="ECO:0000256" key="5">
    <source>
        <dbReference type="SAM" id="Phobius"/>
    </source>
</evidence>
<dbReference type="GeneID" id="25736840"/>
<evidence type="ECO:0008006" key="8">
    <source>
        <dbReference type="Google" id="ProtNLM"/>
    </source>
</evidence>
<protein>
    <recommendedName>
        <fullName evidence="8">ORM1-like protein 3</fullName>
    </recommendedName>
</protein>
<dbReference type="AlphaFoldDB" id="A0A0D2LB67"/>
<organism evidence="6 7">
    <name type="scientific">Monoraphidium neglectum</name>
    <dbReference type="NCBI Taxonomy" id="145388"/>
    <lineage>
        <taxon>Eukaryota</taxon>
        <taxon>Viridiplantae</taxon>
        <taxon>Chlorophyta</taxon>
        <taxon>core chlorophytes</taxon>
        <taxon>Chlorophyceae</taxon>
        <taxon>CS clade</taxon>
        <taxon>Sphaeropleales</taxon>
        <taxon>Selenastraceae</taxon>
        <taxon>Monoraphidium</taxon>
    </lineage>
</organism>
<feature type="transmembrane region" description="Helical" evidence="5">
    <location>
        <begin position="27"/>
        <end position="44"/>
    </location>
</feature>
<dbReference type="InterPro" id="IPR007203">
    <property type="entry name" value="ORMDL"/>
</dbReference>
<name>A0A0D2LB67_9CHLO</name>
<dbReference type="STRING" id="145388.A0A0D2LB67"/>
<dbReference type="KEGG" id="mng:MNEG_3962"/>
<evidence type="ECO:0000256" key="4">
    <source>
        <dbReference type="ARBA" id="ARBA00023136"/>
    </source>
</evidence>
<dbReference type="OrthoDB" id="1932233at2759"/>
<reference evidence="6 7" key="1">
    <citation type="journal article" date="2013" name="BMC Genomics">
        <title>Reconstruction of the lipid metabolism for the microalga Monoraphidium neglectum from its genome sequence reveals characteristics suitable for biofuel production.</title>
        <authorList>
            <person name="Bogen C."/>
            <person name="Al-Dilaimi A."/>
            <person name="Albersmeier A."/>
            <person name="Wichmann J."/>
            <person name="Grundmann M."/>
            <person name="Rupp O."/>
            <person name="Lauersen K.J."/>
            <person name="Blifernez-Klassen O."/>
            <person name="Kalinowski J."/>
            <person name="Goesmann A."/>
            <person name="Mussgnug J.H."/>
            <person name="Kruse O."/>
        </authorList>
    </citation>
    <scope>NUCLEOTIDE SEQUENCE [LARGE SCALE GENOMIC DNA]</scope>
    <source>
        <strain evidence="6 7">SAG 48.87</strain>
    </source>
</reference>
<evidence type="ECO:0000313" key="7">
    <source>
        <dbReference type="Proteomes" id="UP000054498"/>
    </source>
</evidence>
<dbReference type="Proteomes" id="UP000054498">
    <property type="component" value="Unassembled WGS sequence"/>
</dbReference>
<dbReference type="RefSeq" id="XP_013903018.1">
    <property type="nucleotide sequence ID" value="XM_014047564.1"/>
</dbReference>
<keyword evidence="3 5" id="KW-1133">Transmembrane helix</keyword>
<gene>
    <name evidence="6" type="ORF">MNEG_3962</name>
</gene>
<comment type="subcellular location">
    <subcellularLocation>
        <location evidence="1">Membrane</location>
        <topology evidence="1">Multi-pass membrane protein</topology>
    </subcellularLocation>
</comment>
<dbReference type="GO" id="GO:0005789">
    <property type="term" value="C:endoplasmic reticulum membrane"/>
    <property type="evidence" value="ECO:0007669"/>
    <property type="project" value="InterPro"/>
</dbReference>
<dbReference type="Pfam" id="PF04061">
    <property type="entry name" value="ORMDL"/>
    <property type="match status" value="1"/>
</dbReference>